<comment type="caution">
    <text evidence="1">The sequence shown here is derived from an EMBL/GenBank/DDBJ whole genome shotgun (WGS) entry which is preliminary data.</text>
</comment>
<gene>
    <name evidence="1" type="ORF">JKP88DRAFT_350153</name>
</gene>
<organism evidence="1 2">
    <name type="scientific">Tribonema minus</name>
    <dbReference type="NCBI Taxonomy" id="303371"/>
    <lineage>
        <taxon>Eukaryota</taxon>
        <taxon>Sar</taxon>
        <taxon>Stramenopiles</taxon>
        <taxon>Ochrophyta</taxon>
        <taxon>PX clade</taxon>
        <taxon>Xanthophyceae</taxon>
        <taxon>Tribonematales</taxon>
        <taxon>Tribonemataceae</taxon>
        <taxon>Tribonema</taxon>
    </lineage>
</organism>
<protein>
    <submittedName>
        <fullName evidence="1">Uncharacterized protein</fullName>
    </submittedName>
</protein>
<accession>A0A835YQR7</accession>
<evidence type="ECO:0000313" key="1">
    <source>
        <dbReference type="EMBL" id="KAG5178918.1"/>
    </source>
</evidence>
<keyword evidence="2" id="KW-1185">Reference proteome</keyword>
<dbReference type="EMBL" id="JAFCMP010000511">
    <property type="protein sequence ID" value="KAG5178918.1"/>
    <property type="molecule type" value="Genomic_DNA"/>
</dbReference>
<evidence type="ECO:0000313" key="2">
    <source>
        <dbReference type="Proteomes" id="UP000664859"/>
    </source>
</evidence>
<sequence>MAQTLGRVASITEMESKLPRASSRQTLWEGEEQALRYVIEDGKLNICLRNLVDFKAYEMKLRSDDVEPEQRQKDLMDKFEKGMGCMLRNAWNHVEALQTTDMPALVNHITTVFSDAADSPERVAQLTDITDRQEVLCMYYLHGMVGQMEEMSEERVMPMLRAAGTLVALARMLSSCHAALGRDARELGTVCLGLACGTEDFATYRDKHVPPADRGVFVALRDAYLLDLCQDPDAKRRARPLLDFTSFCVRTARHLESATTRLRRSQREHINRLNSEARDGVSAAVLALVNSGSREALTERLGAHRAHAVIEKRPFSNIKELSHLGLYHAKLIKLAKHSVLEKADLI</sequence>
<dbReference type="OrthoDB" id="10257430at2759"/>
<name>A0A835YQR7_9STRA</name>
<reference evidence="1" key="1">
    <citation type="submission" date="2021-02" db="EMBL/GenBank/DDBJ databases">
        <title>First Annotated Genome of the Yellow-green Alga Tribonema minus.</title>
        <authorList>
            <person name="Mahan K.M."/>
        </authorList>
    </citation>
    <scope>NUCLEOTIDE SEQUENCE</scope>
    <source>
        <strain evidence="1">UTEX B ZZ1240</strain>
    </source>
</reference>
<proteinExistence type="predicted"/>
<dbReference type="Proteomes" id="UP000664859">
    <property type="component" value="Unassembled WGS sequence"/>
</dbReference>
<dbReference type="AlphaFoldDB" id="A0A835YQR7"/>